<feature type="domain" description="Malonyl-CoA:ACP transacylase (MAT)" evidence="8">
    <location>
        <begin position="9"/>
        <end position="306"/>
    </location>
</feature>
<dbReference type="AlphaFoldDB" id="D6ST10"/>
<dbReference type="EMBL" id="ACJN02000003">
    <property type="protein sequence ID" value="EFI33826.1"/>
    <property type="molecule type" value="Genomic_DNA"/>
</dbReference>
<proteinExistence type="inferred from homology"/>
<accession>D6ST10</accession>
<dbReference type="eggNOG" id="COG0331">
    <property type="taxonomic scope" value="Bacteria"/>
</dbReference>
<keyword evidence="4 6" id="KW-0012">Acyltransferase</keyword>
<comment type="caution">
    <text evidence="9">The sequence shown here is derived from an EMBL/GenBank/DDBJ whole genome shotgun (WGS) entry which is preliminary data.</text>
</comment>
<evidence type="ECO:0000256" key="2">
    <source>
        <dbReference type="ARBA" id="ARBA00018953"/>
    </source>
</evidence>
<comment type="catalytic activity">
    <reaction evidence="5 6">
        <text>holo-[ACP] + malonyl-CoA = malonyl-[ACP] + CoA</text>
        <dbReference type="Rhea" id="RHEA:41792"/>
        <dbReference type="Rhea" id="RHEA-COMP:9623"/>
        <dbReference type="Rhea" id="RHEA-COMP:9685"/>
        <dbReference type="ChEBI" id="CHEBI:57287"/>
        <dbReference type="ChEBI" id="CHEBI:57384"/>
        <dbReference type="ChEBI" id="CHEBI:64479"/>
        <dbReference type="ChEBI" id="CHEBI:78449"/>
        <dbReference type="EC" id="2.3.1.39"/>
    </reaction>
</comment>
<dbReference type="SUPFAM" id="SSF52151">
    <property type="entry name" value="FabD/lysophospholipase-like"/>
    <property type="match status" value="1"/>
</dbReference>
<evidence type="ECO:0000313" key="9">
    <source>
        <dbReference type="EMBL" id="EFI33826.1"/>
    </source>
</evidence>
<evidence type="ECO:0000256" key="3">
    <source>
        <dbReference type="ARBA" id="ARBA00022679"/>
    </source>
</evidence>
<name>D6ST10_9BACT</name>
<dbReference type="GO" id="GO:0006633">
    <property type="term" value="P:fatty acid biosynthetic process"/>
    <property type="evidence" value="ECO:0007669"/>
    <property type="project" value="TreeGrafter"/>
</dbReference>
<evidence type="ECO:0000313" key="10">
    <source>
        <dbReference type="Proteomes" id="UP000005496"/>
    </source>
</evidence>
<evidence type="ECO:0000256" key="7">
    <source>
        <dbReference type="PIRSR" id="PIRSR000446-1"/>
    </source>
</evidence>
<dbReference type="InterPro" id="IPR016035">
    <property type="entry name" value="Acyl_Trfase/lysoPLipase"/>
</dbReference>
<gene>
    <name evidence="9" type="ORF">Dthio_PD1165</name>
</gene>
<evidence type="ECO:0000256" key="6">
    <source>
        <dbReference type="PIRNR" id="PIRNR000446"/>
    </source>
</evidence>
<sequence length="311" mass="34540">MSKQLTGVLFPGQGSQEANMGRDLAESDTAAMEIWKMAEQACGHPLREIFWDQGCGEMDATRYVQPALTAVNLTLWMRLESRLDVSCSAGHSLGEFCALCAAQVLEPRSVLELTSLRGRLMDEADPHSRGGMAAILKLKKDQVEDMVSRVATDTDKEILVANYNTPTQTVVSGDKEALQRLESLVQEAKGRLFHLPVSGAFHSPMMQEAAEELSDVMRKLDWKTPAFPVFFNATADMEQDPEKIRRIMSTQMTSPVYFAQLIENMHEHGAKQFVELGPKGVLTRMIPQILGRDAGIEARNLSCLKDIEPEN</sequence>
<dbReference type="Gene3D" id="3.30.70.250">
    <property type="entry name" value="Malonyl-CoA ACP transacylase, ACP-binding"/>
    <property type="match status" value="1"/>
</dbReference>
<dbReference type="Pfam" id="PF00698">
    <property type="entry name" value="Acyl_transf_1"/>
    <property type="match status" value="1"/>
</dbReference>
<reference evidence="9" key="1">
    <citation type="submission" date="2010-05" db="EMBL/GenBank/DDBJ databases">
        <title>The draft genome of Desulfonatronospira thiodismutans ASO3-1.</title>
        <authorList>
            <consortium name="US DOE Joint Genome Institute (JGI-PGF)"/>
            <person name="Lucas S."/>
            <person name="Copeland A."/>
            <person name="Lapidus A."/>
            <person name="Cheng J.-F."/>
            <person name="Bruce D."/>
            <person name="Goodwin L."/>
            <person name="Pitluck S."/>
            <person name="Chertkov O."/>
            <person name="Brettin T."/>
            <person name="Detter J.C."/>
            <person name="Han C."/>
            <person name="Land M.L."/>
            <person name="Hauser L."/>
            <person name="Kyrpides N."/>
            <person name="Mikhailova N."/>
            <person name="Muyzer G."/>
            <person name="Woyke T."/>
        </authorList>
    </citation>
    <scope>NUCLEOTIDE SEQUENCE [LARGE SCALE GENOMIC DNA]</scope>
    <source>
        <strain evidence="9">ASO3-1</strain>
    </source>
</reference>
<feature type="active site" evidence="7">
    <location>
        <position position="202"/>
    </location>
</feature>
<dbReference type="InterPro" id="IPR014043">
    <property type="entry name" value="Acyl_transferase_dom"/>
</dbReference>
<dbReference type="Proteomes" id="UP000005496">
    <property type="component" value="Unassembled WGS sequence"/>
</dbReference>
<dbReference type="Gene3D" id="3.40.366.10">
    <property type="entry name" value="Malonyl-Coenzyme A Acyl Carrier Protein, domain 2"/>
    <property type="match status" value="1"/>
</dbReference>
<protein>
    <recommendedName>
        <fullName evidence="2 6">Malonyl CoA-acyl carrier protein transacylase</fullName>
        <ecNumber evidence="1 6">2.3.1.39</ecNumber>
    </recommendedName>
</protein>
<dbReference type="EC" id="2.3.1.39" evidence="1 6"/>
<dbReference type="GO" id="GO:0005829">
    <property type="term" value="C:cytosol"/>
    <property type="evidence" value="ECO:0007669"/>
    <property type="project" value="TreeGrafter"/>
</dbReference>
<dbReference type="InterPro" id="IPR001227">
    <property type="entry name" value="Ac_transferase_dom_sf"/>
</dbReference>
<dbReference type="InterPro" id="IPR050858">
    <property type="entry name" value="Mal-CoA-ACP_Trans/PKS_FabD"/>
</dbReference>
<dbReference type="OrthoDB" id="9808564at2"/>
<dbReference type="SUPFAM" id="SSF55048">
    <property type="entry name" value="Probable ACP-binding domain of malonyl-CoA ACP transacylase"/>
    <property type="match status" value="1"/>
</dbReference>
<evidence type="ECO:0000256" key="4">
    <source>
        <dbReference type="ARBA" id="ARBA00023315"/>
    </source>
</evidence>
<dbReference type="InterPro" id="IPR024925">
    <property type="entry name" value="Malonyl_CoA-ACP_transAc"/>
</dbReference>
<evidence type="ECO:0000256" key="5">
    <source>
        <dbReference type="ARBA" id="ARBA00048462"/>
    </source>
</evidence>
<organism evidence="9 10">
    <name type="scientific">Desulfonatronospira thiodismutans ASO3-1</name>
    <dbReference type="NCBI Taxonomy" id="555779"/>
    <lineage>
        <taxon>Bacteria</taxon>
        <taxon>Pseudomonadati</taxon>
        <taxon>Thermodesulfobacteriota</taxon>
        <taxon>Desulfovibrionia</taxon>
        <taxon>Desulfovibrionales</taxon>
        <taxon>Desulfonatronovibrionaceae</taxon>
        <taxon>Desulfonatronospira</taxon>
    </lineage>
</organism>
<keyword evidence="3 6" id="KW-0808">Transferase</keyword>
<dbReference type="SMART" id="SM00827">
    <property type="entry name" value="PKS_AT"/>
    <property type="match status" value="1"/>
</dbReference>
<dbReference type="PANTHER" id="PTHR42681:SF1">
    <property type="entry name" value="MALONYL-COA-ACYL CARRIER PROTEIN TRANSACYLASE, MITOCHONDRIAL"/>
    <property type="match status" value="1"/>
</dbReference>
<keyword evidence="10" id="KW-1185">Reference proteome</keyword>
<comment type="similarity">
    <text evidence="6">Belongs to the fabD family.</text>
</comment>
<evidence type="ECO:0000256" key="1">
    <source>
        <dbReference type="ARBA" id="ARBA00013258"/>
    </source>
</evidence>
<dbReference type="PANTHER" id="PTHR42681">
    <property type="entry name" value="MALONYL-COA-ACYL CARRIER PROTEIN TRANSACYLASE, MITOCHONDRIAL"/>
    <property type="match status" value="1"/>
</dbReference>
<dbReference type="RefSeq" id="WP_008871175.1">
    <property type="nucleotide sequence ID" value="NZ_ACJN02000003.1"/>
</dbReference>
<dbReference type="PIRSF" id="PIRSF000446">
    <property type="entry name" value="Mct"/>
    <property type="match status" value="1"/>
</dbReference>
<feature type="active site" evidence="7">
    <location>
        <position position="92"/>
    </location>
</feature>
<dbReference type="InterPro" id="IPR016036">
    <property type="entry name" value="Malonyl_transacylase_ACP-bd"/>
</dbReference>
<evidence type="ECO:0000259" key="8">
    <source>
        <dbReference type="SMART" id="SM00827"/>
    </source>
</evidence>
<dbReference type="GO" id="GO:0004314">
    <property type="term" value="F:[acyl-carrier-protein] S-malonyltransferase activity"/>
    <property type="evidence" value="ECO:0007669"/>
    <property type="project" value="UniProtKB-EC"/>
</dbReference>